<dbReference type="Pfam" id="PF00668">
    <property type="entry name" value="Condensation"/>
    <property type="match status" value="1"/>
</dbReference>
<dbReference type="InterPro" id="IPR049490">
    <property type="entry name" value="C883_1060-like_KR_N"/>
</dbReference>
<name>A0A518VBE7_BRELA</name>
<dbReference type="GO" id="GO:0004312">
    <property type="term" value="F:fatty acid synthase activity"/>
    <property type="evidence" value="ECO:0007669"/>
    <property type="project" value="TreeGrafter"/>
</dbReference>
<dbReference type="InterPro" id="IPR006162">
    <property type="entry name" value="Ppantetheine_attach_site"/>
</dbReference>
<dbReference type="Gene3D" id="3.40.50.720">
    <property type="entry name" value="NAD(P)-binding Rossmann-like Domain"/>
    <property type="match status" value="1"/>
</dbReference>
<dbReference type="UniPathway" id="UPA01003"/>
<comment type="pathway">
    <text evidence="3">Antibiotic biosynthesis; bacillaene biosynthesis.</text>
</comment>
<keyword evidence="6" id="KW-0808">Transferase</keyword>
<feature type="region of interest" description="C-terminal hotdog fold" evidence="7">
    <location>
        <begin position="799"/>
        <end position="943"/>
    </location>
</feature>
<dbReference type="GO" id="GO:0004315">
    <property type="term" value="F:3-oxoacyl-[acyl-carrier-protein] synthase activity"/>
    <property type="evidence" value="ECO:0007669"/>
    <property type="project" value="InterPro"/>
</dbReference>
<dbReference type="Proteomes" id="UP000319432">
    <property type="component" value="Chromosome"/>
</dbReference>
<dbReference type="PROSITE" id="PS00012">
    <property type="entry name" value="PHOSPHOPANTETHEINE"/>
    <property type="match status" value="1"/>
</dbReference>
<gene>
    <name evidence="11" type="ORF">EEL30_19750</name>
</gene>
<dbReference type="InterPro" id="IPR014030">
    <property type="entry name" value="Ketoacyl_synth_N"/>
</dbReference>
<dbReference type="InterPro" id="IPR036291">
    <property type="entry name" value="NAD(P)-bd_dom_sf"/>
</dbReference>
<dbReference type="InterPro" id="IPR018201">
    <property type="entry name" value="Ketoacyl_synth_AS"/>
</dbReference>
<dbReference type="PROSITE" id="PS00606">
    <property type="entry name" value="KS3_1"/>
    <property type="match status" value="1"/>
</dbReference>
<evidence type="ECO:0000256" key="3">
    <source>
        <dbReference type="ARBA" id="ARBA00004789"/>
    </source>
</evidence>
<evidence type="ECO:0000313" key="11">
    <source>
        <dbReference type="EMBL" id="QDX94318.1"/>
    </source>
</evidence>
<dbReference type="InterPro" id="IPR014031">
    <property type="entry name" value="Ketoacyl_synth_C"/>
</dbReference>
<feature type="domain" description="PKS/mFAS DH" evidence="10">
    <location>
        <begin position="665"/>
        <end position="943"/>
    </location>
</feature>
<evidence type="ECO:0000259" key="10">
    <source>
        <dbReference type="PROSITE" id="PS52019"/>
    </source>
</evidence>
<keyword evidence="4" id="KW-0596">Phosphopantetheine</keyword>
<dbReference type="Pfam" id="PF08659">
    <property type="entry name" value="KR"/>
    <property type="match status" value="1"/>
</dbReference>
<dbReference type="InterPro" id="IPR049900">
    <property type="entry name" value="PKS_mFAS_DH"/>
</dbReference>
<dbReference type="InterPro" id="IPR009081">
    <property type="entry name" value="PP-bd_ACP"/>
</dbReference>
<comment type="cofactor">
    <cofactor evidence="1">
        <name>pantetheine 4'-phosphate</name>
        <dbReference type="ChEBI" id="CHEBI:47942"/>
    </cofactor>
</comment>
<dbReference type="PROSITE" id="PS52019">
    <property type="entry name" value="PKS_MFAS_DH"/>
    <property type="match status" value="1"/>
</dbReference>
<feature type="domain" description="Carrier" evidence="8">
    <location>
        <begin position="1480"/>
        <end position="1555"/>
    </location>
</feature>
<dbReference type="Gene3D" id="3.10.129.110">
    <property type="entry name" value="Polyketide synthase dehydratase"/>
    <property type="match status" value="1"/>
</dbReference>
<dbReference type="GO" id="GO:0006633">
    <property type="term" value="P:fatty acid biosynthetic process"/>
    <property type="evidence" value="ECO:0007669"/>
    <property type="project" value="InterPro"/>
</dbReference>
<feature type="region of interest" description="N-terminal hotdog fold" evidence="7">
    <location>
        <begin position="665"/>
        <end position="785"/>
    </location>
</feature>
<dbReference type="Gene3D" id="3.40.47.10">
    <property type="match status" value="1"/>
</dbReference>
<evidence type="ECO:0000259" key="9">
    <source>
        <dbReference type="PROSITE" id="PS52004"/>
    </source>
</evidence>
<feature type="active site" description="Proton acceptor; for dehydratase activity" evidence="7">
    <location>
        <position position="696"/>
    </location>
</feature>
<dbReference type="OrthoDB" id="9765680at2"/>
<dbReference type="GO" id="GO:0031177">
    <property type="term" value="F:phosphopantetheine binding"/>
    <property type="evidence" value="ECO:0007669"/>
    <property type="project" value="InterPro"/>
</dbReference>
<dbReference type="Pfam" id="PF22621">
    <property type="entry name" value="CurL-like_PKS_C"/>
    <property type="match status" value="1"/>
</dbReference>
<dbReference type="InterPro" id="IPR020806">
    <property type="entry name" value="PKS_PP-bd"/>
</dbReference>
<dbReference type="InterPro" id="IPR036736">
    <property type="entry name" value="ACP-like_sf"/>
</dbReference>
<keyword evidence="12" id="KW-1185">Reference proteome</keyword>
<dbReference type="Gene3D" id="3.30.559.10">
    <property type="entry name" value="Chloramphenicol acetyltransferase-like domain"/>
    <property type="match status" value="1"/>
</dbReference>
<dbReference type="SUPFAM" id="SSF51735">
    <property type="entry name" value="NAD(P)-binding Rossmann-fold domains"/>
    <property type="match status" value="2"/>
</dbReference>
<dbReference type="SUPFAM" id="SSF52777">
    <property type="entry name" value="CoA-dependent acyltransferases"/>
    <property type="match status" value="2"/>
</dbReference>
<proteinExistence type="predicted"/>
<evidence type="ECO:0000256" key="7">
    <source>
        <dbReference type="PROSITE-ProRule" id="PRU01363"/>
    </source>
</evidence>
<dbReference type="Pfam" id="PF00550">
    <property type="entry name" value="PP-binding"/>
    <property type="match status" value="1"/>
</dbReference>
<dbReference type="Pfam" id="PF21089">
    <property type="entry name" value="PKS_DH_N"/>
    <property type="match status" value="1"/>
</dbReference>
<dbReference type="Pfam" id="PF21394">
    <property type="entry name" value="Beta-ketacyl_N"/>
    <property type="match status" value="1"/>
</dbReference>
<evidence type="ECO:0000256" key="1">
    <source>
        <dbReference type="ARBA" id="ARBA00001957"/>
    </source>
</evidence>
<dbReference type="InterPro" id="IPR049552">
    <property type="entry name" value="PKS_DH_N"/>
</dbReference>
<evidence type="ECO:0000256" key="5">
    <source>
        <dbReference type="ARBA" id="ARBA00022553"/>
    </source>
</evidence>
<dbReference type="FunFam" id="3.40.47.10:FF:000019">
    <property type="entry name" value="Polyketide synthase type I"/>
    <property type="match status" value="1"/>
</dbReference>
<keyword evidence="5" id="KW-0597">Phosphoprotein</keyword>
<dbReference type="CDD" id="cd08953">
    <property type="entry name" value="KR_2_SDR_x"/>
    <property type="match status" value="1"/>
</dbReference>
<dbReference type="InterPro" id="IPR020841">
    <property type="entry name" value="PKS_Beta-ketoAc_synthase_dom"/>
</dbReference>
<dbReference type="SUPFAM" id="SSF53901">
    <property type="entry name" value="Thiolase-like"/>
    <property type="match status" value="1"/>
</dbReference>
<organism evidence="11 12">
    <name type="scientific">Brevibacillus laterosporus</name>
    <name type="common">Bacillus laterosporus</name>
    <dbReference type="NCBI Taxonomy" id="1465"/>
    <lineage>
        <taxon>Bacteria</taxon>
        <taxon>Bacillati</taxon>
        <taxon>Bacillota</taxon>
        <taxon>Bacilli</taxon>
        <taxon>Bacillales</taxon>
        <taxon>Paenibacillaceae</taxon>
        <taxon>Brevibacillus</taxon>
    </lineage>
</organism>
<dbReference type="CDD" id="cd00833">
    <property type="entry name" value="PKS"/>
    <property type="match status" value="1"/>
</dbReference>
<dbReference type="InterPro" id="IPR057326">
    <property type="entry name" value="KR_dom"/>
</dbReference>
<dbReference type="SUPFAM" id="SSF47336">
    <property type="entry name" value="ACP-like"/>
    <property type="match status" value="1"/>
</dbReference>
<dbReference type="InterPro" id="IPR050091">
    <property type="entry name" value="PKS_NRPS_Biosynth_Enz"/>
</dbReference>
<dbReference type="InterPro" id="IPR023213">
    <property type="entry name" value="CAT-like_dom_sf"/>
</dbReference>
<dbReference type="InterPro" id="IPR049551">
    <property type="entry name" value="PKS_DH_C"/>
</dbReference>
<dbReference type="SMART" id="SM00825">
    <property type="entry name" value="PKS_KS"/>
    <property type="match status" value="1"/>
</dbReference>
<evidence type="ECO:0000313" key="12">
    <source>
        <dbReference type="Proteomes" id="UP000319432"/>
    </source>
</evidence>
<accession>A0A518VBE7</accession>
<dbReference type="Pfam" id="PF14765">
    <property type="entry name" value="PS-DH"/>
    <property type="match status" value="1"/>
</dbReference>
<protein>
    <submittedName>
        <fullName evidence="11">SDR family oxidoreductase</fullName>
    </submittedName>
</protein>
<dbReference type="InterPro" id="IPR001242">
    <property type="entry name" value="Condensation_dom"/>
</dbReference>
<dbReference type="Pfam" id="PF00109">
    <property type="entry name" value="ketoacyl-synt"/>
    <property type="match status" value="1"/>
</dbReference>
<dbReference type="Gene3D" id="3.30.559.30">
    <property type="entry name" value="Nonribosomal peptide synthetase, condensation domain"/>
    <property type="match status" value="1"/>
</dbReference>
<dbReference type="PROSITE" id="PS50075">
    <property type="entry name" value="CARRIER"/>
    <property type="match status" value="1"/>
</dbReference>
<comment type="function">
    <text evidence="2">Involved in some intermediate steps for the synthesis of the antibiotic polyketide bacillaene which is involved in secondary metabolism.</text>
</comment>
<dbReference type="InterPro" id="IPR042104">
    <property type="entry name" value="PKS_dehydratase_sf"/>
</dbReference>
<dbReference type="InterPro" id="IPR016039">
    <property type="entry name" value="Thiolase-like"/>
</dbReference>
<evidence type="ECO:0000256" key="2">
    <source>
        <dbReference type="ARBA" id="ARBA00003299"/>
    </source>
</evidence>
<dbReference type="InterPro" id="IPR029058">
    <property type="entry name" value="AB_hydrolase_fold"/>
</dbReference>
<dbReference type="InterPro" id="IPR013968">
    <property type="entry name" value="PKS_KR"/>
</dbReference>
<dbReference type="SMART" id="SM00822">
    <property type="entry name" value="PKS_KR"/>
    <property type="match status" value="1"/>
</dbReference>
<dbReference type="Gene3D" id="1.10.1240.100">
    <property type="match status" value="1"/>
</dbReference>
<dbReference type="Pfam" id="PF02801">
    <property type="entry name" value="Ketoacyl-synt_C"/>
    <property type="match status" value="1"/>
</dbReference>
<feature type="active site" description="Proton donor; for dehydratase activity" evidence="7">
    <location>
        <position position="862"/>
    </location>
</feature>
<evidence type="ECO:0000256" key="6">
    <source>
        <dbReference type="ARBA" id="ARBA00022679"/>
    </source>
</evidence>
<sequence>MKKKLLDLSGINLTQKDDHTVVQMKNVNKNDIAIIGISGSFGETQNLDEFWEVLRSGQDCIRTIPESRQKDVERFLNHVQPKTQNRYLNAAYLEEIDKFDYGLFSISPKEASLMDPNQRLFLEMAWSAIEDAGYGGQKIMGTRTGVFVGYSADADTGEDYKQYIKSVAPSLSGASIPGNIKSIIASRIAYTLDLHGPSMMIDTACSSSLVAVHLACQAIGNGDCDMALAGGVKIIMLPLLEDSVSGIGISALDGRAKTFDNRSDGTGFGEGVGVVMLKALDRAIHDNDHIYAVVKGSAFNQDGHSIGITAPNSLAQEDVIVRAWQNADIEPETIQYIEAHGTGTSLGDPIEIKGIQRAFEKYTDKKQFCGIGSLKTNFGHLDHAAGIAGLMKSILALKHKEIPPTVNFQYPNQKIPFDDSPVYVNDCLREWESNGHPRRCGISSFGLSGTNCHIILEEAPETKLRLQTQEPESKPCILTLSAKTEDGLLQLVNNYVHFIGENENVNVADIAYTSNTGRGHYGSRLALVVRDHKDLLDKLTLCREELFGTTELVGCYAKTFKVINEQKQTRSEGELTEADISHLSDQANRLISQLVMADAAEVLSHQLCQLYVSGAEVDWERLLQKENVQKVSLPVYPFNRKRCWVEPEADVLYSYVKKLQKELDLPLLDRLEADSIDTVIYATEFNVDKHWVLHEHIVNDKYVVPGTTYIEMLLEACYQQTPSRQVQVENIVFLAPLICEHGESHEVQTILKENDESYDFIIASRYNGEWVRHAQGKVIFGIDHDAPVLKIEEIKERCNVERKEFIQYEEDFSGSGAIITGPRWNNVQHVYAGNGEVLAYFNLPERFETDEDLYYIHPSMMDNAVNLAINTVSQDFYLPFTYRTCKVYSAMPSRFYSHLRLKPNQSESKEIINFDVTLVNDEGIVFAEVEDYAIKRVHHMDLQANKSDKSNLIYGINWVDKELSSEESAEKMGTVLIFKDETSIGDQMIQAFDSVGRPWIQVEMGVGFEEIDQRTYKMNGLQADYLTLIGMLKERGISQIVHLMSVTQNQDINELTDLEGTQKRGYESLVRLTKALLEHNIHEEIDILLVAPYVYEVNEQQEYVNPHHATMFGLGKVVSQEYPHLLCRAIDIDKFTTGDIILSELSRKEKDYLVVYREKQRLVEEFCERDLDEFANDESIEIRENGVYLITGGLGAIGLEMANYLASQASVNLVLINRSTMPSQELWDQVDEQTQPKLYRQIKAIRNIESLGSHVTVLSADISDHNELQAVLTQVRSQFTTIHGIIHSAGVAGEGFILRKEEVSSHPVLHPKVYGTWLIHHLTKADQLDFMVLFSSINSLYGGVGQGDYAAANAYLDAFTLFRNRYYGKTLTINWAAWKEVGMAVEYGANHDSGFFKSLSTKNAIQAFHQVLHKQVKRVTLAEVNYDNDHGNMEGGFTLNLAKPIMDRLKKAGKPKGAKQGTVTSQTLPEITVLGRIANETYSKNERLLAQVFCLELGLDEINIYDDFFSLGGDSIIAVKIVNSIQKYLNKNVGISEIFQNLTIYALASHLSAQEGGSEETSVPEQSTVASIARTKTEEGYELTGMQRHIYFLQSYNPSMTELTLLYEKEIPTSVDIELLQKAVDTVVYQHQALRTIFREENGLPKQVILPFMEVQVECEDLTFESNAWQLARTKLTEARVRACDLSKSTWRPIVYRLPDKQTLFGLVIHSLIGDQWSLERIADEIVRVYNALKEEQEIPLLPPARTYISWVQNQLSWEKSDMYQTAQAYWQQELRNPLPVLNLATDYQRSKTPSYQGSLLSFHIEEEVLWKSIQETIKRVDITLETYLLSAYYLLLHKLTLDTDIIVGMNAHHRDDPATNEIVGALTNILCMRVKVEEANTVQELFTIVKEKRSTASAHSRYPFDTVVAQVNAGRSQRSPIFSTMFEWHESMPYANDGVSLYDVSLLAEAKEEQLNFRFEFNTNLFKVETIKKLAEYYVNILHEINNSSLRIPDVQLLSQVQMQELKASQTSSVMGDFEFNF</sequence>
<dbReference type="SMART" id="SM00823">
    <property type="entry name" value="PKS_PP"/>
    <property type="match status" value="1"/>
</dbReference>
<evidence type="ECO:0000256" key="4">
    <source>
        <dbReference type="ARBA" id="ARBA00022450"/>
    </source>
</evidence>
<dbReference type="PROSITE" id="PS52004">
    <property type="entry name" value="KS3_2"/>
    <property type="match status" value="1"/>
</dbReference>
<reference evidence="11 12" key="1">
    <citation type="submission" date="2018-11" db="EMBL/GenBank/DDBJ databases">
        <title>Phylogenetic determinants of toxin gene distribution in genomes of Brevibacillus laterosporus.</title>
        <authorList>
            <person name="Glare T.R."/>
            <person name="Durrant A."/>
            <person name="Berry C."/>
            <person name="Palma L."/>
            <person name="Ormskirk M."/>
            <person name="Cox M.O."/>
        </authorList>
    </citation>
    <scope>NUCLEOTIDE SEQUENCE [LARGE SCALE GENOMIC DNA]</scope>
    <source>
        <strain evidence="11 12">1821L</strain>
    </source>
</reference>
<evidence type="ECO:0000259" key="8">
    <source>
        <dbReference type="PROSITE" id="PS50075"/>
    </source>
</evidence>
<dbReference type="Gene3D" id="3.40.50.1820">
    <property type="entry name" value="alpha/beta hydrolase"/>
    <property type="match status" value="1"/>
</dbReference>
<feature type="domain" description="Ketosynthase family 3 (KS3)" evidence="9">
    <location>
        <begin position="29"/>
        <end position="458"/>
    </location>
</feature>
<dbReference type="EMBL" id="CP033464">
    <property type="protein sequence ID" value="QDX94318.1"/>
    <property type="molecule type" value="Genomic_DNA"/>
</dbReference>
<dbReference type="PANTHER" id="PTHR43775">
    <property type="entry name" value="FATTY ACID SYNTHASE"/>
    <property type="match status" value="1"/>
</dbReference>
<dbReference type="PANTHER" id="PTHR43775:SF37">
    <property type="entry name" value="SI:DKEY-61P9.11"/>
    <property type="match status" value="1"/>
</dbReference>
<dbReference type="SMART" id="SM00826">
    <property type="entry name" value="PKS_DH"/>
    <property type="match status" value="1"/>
</dbReference>
<dbReference type="InterPro" id="IPR020807">
    <property type="entry name" value="PKS_DH"/>
</dbReference>